<dbReference type="InterPro" id="IPR035965">
    <property type="entry name" value="PAS-like_dom_sf"/>
</dbReference>
<dbReference type="GO" id="GO:0000156">
    <property type="term" value="F:phosphorelay response regulator activity"/>
    <property type="evidence" value="ECO:0007669"/>
    <property type="project" value="TreeGrafter"/>
</dbReference>
<name>A0A0C2EDR5_9BACT</name>
<dbReference type="SMART" id="SM00387">
    <property type="entry name" value="HATPase_c"/>
    <property type="match status" value="1"/>
</dbReference>
<dbReference type="Pfam" id="PF02518">
    <property type="entry name" value="HATPase_c"/>
    <property type="match status" value="1"/>
</dbReference>
<dbReference type="InterPro" id="IPR036890">
    <property type="entry name" value="HATPase_C_sf"/>
</dbReference>
<sequence length="385" mass="42596">MHPFSTCHAPAERADSEKIIAQADLFAQRTLSRELLDAVPTLLAILNAQRQIVFNNRALLEFLGGTDAGFGLRPGELFGCSNAHLMPAGCGTAEACRTCGAVNAILSGLDGRKDSREYRLTRQEKGHHQALDLRVHTTPLFHEGQRFVVLTIEDISNQKRRSALERIFFHDILNLAGSVQGVSQILVEQPDDPDFDEMLRLLDSASSQIVDEIKAQRTLLAAENRELQVSLEPLNTRAMILQATEMYRRHPSAQGKQILTESGDDAWFFSDATLIARVLGNMVKNALEACREGETVSAGCALVNDCIEFWVRNPAVIPRDIQLQLFQRSFTTKGPGRGLGTYSMRLLTEEYLGGSISFTSTAEEGTTFRATLPLRMPDLTDSNHL</sequence>
<evidence type="ECO:0000256" key="1">
    <source>
        <dbReference type="ARBA" id="ARBA00000085"/>
    </source>
</evidence>
<dbReference type="InterPro" id="IPR050351">
    <property type="entry name" value="BphY/WalK/GraS-like"/>
</dbReference>
<dbReference type="Proteomes" id="UP000035068">
    <property type="component" value="Unassembled WGS sequence"/>
</dbReference>
<dbReference type="InterPro" id="IPR013656">
    <property type="entry name" value="PAS_4"/>
</dbReference>
<evidence type="ECO:0000256" key="2">
    <source>
        <dbReference type="ARBA" id="ARBA00012438"/>
    </source>
</evidence>
<protein>
    <recommendedName>
        <fullName evidence="2">histidine kinase</fullName>
        <ecNumber evidence="2">2.7.13.3</ecNumber>
    </recommendedName>
</protein>
<dbReference type="PANTHER" id="PTHR42878:SF14">
    <property type="entry name" value="OSMOLARITY TWO-COMPONENT SYSTEM PROTEIN SSK1"/>
    <property type="match status" value="1"/>
</dbReference>
<accession>A0A0C2EDR5</accession>
<dbReference type="SUPFAM" id="SSF55785">
    <property type="entry name" value="PYP-like sensor domain (PAS domain)"/>
    <property type="match status" value="1"/>
</dbReference>
<comment type="caution">
    <text evidence="6">The sequence shown here is derived from an EMBL/GenBank/DDBJ whole genome shotgun (WGS) entry which is preliminary data.</text>
</comment>
<dbReference type="InterPro" id="IPR003594">
    <property type="entry name" value="HATPase_dom"/>
</dbReference>
<reference evidence="6 7" key="1">
    <citation type="submission" date="2014-12" db="EMBL/GenBank/DDBJ databases">
        <title>Genomes of Geoalkalibacter ferrihydriticus and Geoalkalibacter subterraneus, two haloalkaliphilic metal-reducing members of the Geobacteraceae.</title>
        <authorList>
            <person name="Badalamenti J.P."/>
            <person name="Torres C.I."/>
            <person name="Krajmalnik-Brown R."/>
            <person name="Bond D.R."/>
        </authorList>
    </citation>
    <scope>NUCLEOTIDE SEQUENCE [LARGE SCALE GENOMIC DNA]</scope>
    <source>
        <strain evidence="6 7">DSM 17813</strain>
    </source>
</reference>
<keyword evidence="4" id="KW-0418">Kinase</keyword>
<keyword evidence="7" id="KW-1185">Reference proteome</keyword>
<dbReference type="Gene3D" id="3.30.450.20">
    <property type="entry name" value="PAS domain"/>
    <property type="match status" value="1"/>
</dbReference>
<dbReference type="PROSITE" id="PS50109">
    <property type="entry name" value="HIS_KIN"/>
    <property type="match status" value="1"/>
</dbReference>
<dbReference type="AlphaFoldDB" id="A0A0C2EDR5"/>
<keyword evidence="3" id="KW-0808">Transferase</keyword>
<evidence type="ECO:0000259" key="5">
    <source>
        <dbReference type="PROSITE" id="PS50109"/>
    </source>
</evidence>
<evidence type="ECO:0000313" key="7">
    <source>
        <dbReference type="Proteomes" id="UP000035068"/>
    </source>
</evidence>
<dbReference type="EC" id="2.7.13.3" evidence="2"/>
<dbReference type="PANTHER" id="PTHR42878">
    <property type="entry name" value="TWO-COMPONENT HISTIDINE KINASE"/>
    <property type="match status" value="1"/>
</dbReference>
<evidence type="ECO:0000313" key="6">
    <source>
        <dbReference type="EMBL" id="KIH76703.1"/>
    </source>
</evidence>
<dbReference type="Gene3D" id="3.30.565.10">
    <property type="entry name" value="Histidine kinase-like ATPase, C-terminal domain"/>
    <property type="match status" value="1"/>
</dbReference>
<dbReference type="SUPFAM" id="SSF55874">
    <property type="entry name" value="ATPase domain of HSP90 chaperone/DNA topoisomerase II/histidine kinase"/>
    <property type="match status" value="1"/>
</dbReference>
<evidence type="ECO:0000256" key="3">
    <source>
        <dbReference type="ARBA" id="ARBA00022679"/>
    </source>
</evidence>
<evidence type="ECO:0000256" key="4">
    <source>
        <dbReference type="ARBA" id="ARBA00022777"/>
    </source>
</evidence>
<organism evidence="6 7">
    <name type="scientific">Geoalkalibacter ferrihydriticus DSM 17813</name>
    <dbReference type="NCBI Taxonomy" id="1121915"/>
    <lineage>
        <taxon>Bacteria</taxon>
        <taxon>Pseudomonadati</taxon>
        <taxon>Thermodesulfobacteriota</taxon>
        <taxon>Desulfuromonadia</taxon>
        <taxon>Desulfuromonadales</taxon>
        <taxon>Geoalkalibacteraceae</taxon>
        <taxon>Geoalkalibacter</taxon>
    </lineage>
</organism>
<dbReference type="GO" id="GO:0030295">
    <property type="term" value="F:protein kinase activator activity"/>
    <property type="evidence" value="ECO:0007669"/>
    <property type="project" value="TreeGrafter"/>
</dbReference>
<dbReference type="EMBL" id="JWJD01000003">
    <property type="protein sequence ID" value="KIH76703.1"/>
    <property type="molecule type" value="Genomic_DNA"/>
</dbReference>
<gene>
    <name evidence="6" type="ORF">GFER_09695</name>
</gene>
<comment type="catalytic activity">
    <reaction evidence="1">
        <text>ATP + protein L-histidine = ADP + protein N-phospho-L-histidine.</text>
        <dbReference type="EC" id="2.7.13.3"/>
    </reaction>
</comment>
<dbReference type="GO" id="GO:0004673">
    <property type="term" value="F:protein histidine kinase activity"/>
    <property type="evidence" value="ECO:0007669"/>
    <property type="project" value="UniProtKB-EC"/>
</dbReference>
<dbReference type="InterPro" id="IPR005467">
    <property type="entry name" value="His_kinase_dom"/>
</dbReference>
<dbReference type="GO" id="GO:0007234">
    <property type="term" value="P:osmosensory signaling via phosphorelay pathway"/>
    <property type="evidence" value="ECO:0007669"/>
    <property type="project" value="TreeGrafter"/>
</dbReference>
<proteinExistence type="predicted"/>
<feature type="domain" description="Histidine kinase" evidence="5">
    <location>
        <begin position="167"/>
        <end position="376"/>
    </location>
</feature>
<dbReference type="Pfam" id="PF08448">
    <property type="entry name" value="PAS_4"/>
    <property type="match status" value="1"/>
</dbReference>